<evidence type="ECO:0000313" key="1">
    <source>
        <dbReference type="EMBL" id="KRY61697.1"/>
    </source>
</evidence>
<sequence>MQAKLFGESGPGLTKFLWCGFCGRETARGRKKASKVVVVKSALGRKNGSGVSAEKTA</sequence>
<reference evidence="1 2" key="1">
    <citation type="submission" date="2015-01" db="EMBL/GenBank/DDBJ databases">
        <title>Evolution of Trichinella species and genotypes.</title>
        <authorList>
            <person name="Korhonen P.K."/>
            <person name="Edoardo P."/>
            <person name="Giuseppe L.R."/>
            <person name="Gasser R.B."/>
        </authorList>
    </citation>
    <scope>NUCLEOTIDE SEQUENCE [LARGE SCALE GENOMIC DNA]</scope>
    <source>
        <strain evidence="1">ISS1029</strain>
    </source>
</reference>
<feature type="non-terminal residue" evidence="1">
    <location>
        <position position="57"/>
    </location>
</feature>
<dbReference type="Proteomes" id="UP000055024">
    <property type="component" value="Unassembled WGS sequence"/>
</dbReference>
<evidence type="ECO:0000313" key="2">
    <source>
        <dbReference type="Proteomes" id="UP000055024"/>
    </source>
</evidence>
<organism evidence="1 2">
    <name type="scientific">Trichinella zimbabwensis</name>
    <dbReference type="NCBI Taxonomy" id="268475"/>
    <lineage>
        <taxon>Eukaryota</taxon>
        <taxon>Metazoa</taxon>
        <taxon>Ecdysozoa</taxon>
        <taxon>Nematoda</taxon>
        <taxon>Enoplea</taxon>
        <taxon>Dorylaimia</taxon>
        <taxon>Trichinellida</taxon>
        <taxon>Trichinellidae</taxon>
        <taxon>Trichinella</taxon>
    </lineage>
</organism>
<dbReference type="EMBL" id="JYDP01010695">
    <property type="protein sequence ID" value="KRY61697.1"/>
    <property type="molecule type" value="Genomic_DNA"/>
</dbReference>
<dbReference type="AlphaFoldDB" id="A0A0V1DJW6"/>
<accession>A0A0V1DJW6</accession>
<comment type="caution">
    <text evidence="1">The sequence shown here is derived from an EMBL/GenBank/DDBJ whole genome shotgun (WGS) entry which is preliminary data.</text>
</comment>
<proteinExistence type="predicted"/>
<keyword evidence="2" id="KW-1185">Reference proteome</keyword>
<name>A0A0V1DJW6_9BILA</name>
<gene>
    <name evidence="1" type="ORF">T11_10870</name>
</gene>
<protein>
    <submittedName>
        <fullName evidence="1">Uncharacterized protein</fullName>
    </submittedName>
</protein>